<feature type="compositionally biased region" description="Polar residues" evidence="1">
    <location>
        <begin position="343"/>
        <end position="354"/>
    </location>
</feature>
<feature type="compositionally biased region" description="Low complexity" evidence="1">
    <location>
        <begin position="42"/>
        <end position="56"/>
    </location>
</feature>
<feature type="compositionally biased region" description="Basic and acidic residues" evidence="1">
    <location>
        <begin position="87"/>
        <end position="101"/>
    </location>
</feature>
<evidence type="ECO:0000313" key="4">
    <source>
        <dbReference type="Proteomes" id="UP000237438"/>
    </source>
</evidence>
<feature type="region of interest" description="Disordered" evidence="1">
    <location>
        <begin position="42"/>
        <end position="63"/>
    </location>
</feature>
<feature type="domain" description="BRCT" evidence="2">
    <location>
        <begin position="906"/>
        <end position="1008"/>
    </location>
</feature>
<accession>A0A2S4Q1F7</accession>
<dbReference type="Gene3D" id="3.40.50.10190">
    <property type="entry name" value="BRCT domain"/>
    <property type="match status" value="1"/>
</dbReference>
<feature type="region of interest" description="Disordered" evidence="1">
    <location>
        <begin position="1043"/>
        <end position="1077"/>
    </location>
</feature>
<dbReference type="OrthoDB" id="2384350at2759"/>
<proteinExistence type="predicted"/>
<dbReference type="PROSITE" id="PS50172">
    <property type="entry name" value="BRCT"/>
    <property type="match status" value="1"/>
</dbReference>
<comment type="caution">
    <text evidence="3">The sequence shown here is derived from an EMBL/GenBank/DDBJ whole genome shotgun (WGS) entry which is preliminary data.</text>
</comment>
<dbReference type="SUPFAM" id="SSF52113">
    <property type="entry name" value="BRCT domain"/>
    <property type="match status" value="1"/>
</dbReference>
<dbReference type="CDD" id="cd17716">
    <property type="entry name" value="BRCT_microcephalin_rpt1"/>
    <property type="match status" value="1"/>
</dbReference>
<reference evidence="3 4" key="1">
    <citation type="submission" date="2017-10" db="EMBL/GenBank/DDBJ databases">
        <title>Development of genomic resources for the powdery mildew, Erysiphe pulchra.</title>
        <authorList>
            <person name="Wadl P.A."/>
            <person name="Mack B.M."/>
            <person name="Moore G."/>
            <person name="Beltz S.B."/>
        </authorList>
    </citation>
    <scope>NUCLEOTIDE SEQUENCE [LARGE SCALE GENOMIC DNA]</scope>
    <source>
        <strain evidence="3">Cflorida</strain>
    </source>
</reference>
<dbReference type="GO" id="GO:0000278">
    <property type="term" value="P:mitotic cell cycle"/>
    <property type="evidence" value="ECO:0007669"/>
    <property type="project" value="TreeGrafter"/>
</dbReference>
<keyword evidence="4" id="KW-1185">Reference proteome</keyword>
<dbReference type="STRING" id="225359.A0A2S4Q1F7"/>
<evidence type="ECO:0000259" key="2">
    <source>
        <dbReference type="PROSITE" id="PS50172"/>
    </source>
</evidence>
<evidence type="ECO:0000313" key="3">
    <source>
        <dbReference type="EMBL" id="POS88112.1"/>
    </source>
</evidence>
<dbReference type="PANTHER" id="PTHR14625">
    <property type="entry name" value="MICROCEPHALIN"/>
    <property type="match status" value="1"/>
</dbReference>
<gene>
    <name evidence="3" type="ORF">EPUL_001085</name>
</gene>
<dbReference type="Proteomes" id="UP000237438">
    <property type="component" value="Unassembled WGS sequence"/>
</dbReference>
<sequence>MDQSPRKRVTRARVAARAAAAAESNSKSINKVIMTASKAGPTTTNIISTTSSISSSSKRKIQNDEVIRKREIEKIANRKIKRAGIKPESEIKAKPEPESKTIDNLATKKPTRGRPRKALQTENLPPRTLRGRVTRATNVEEKKKTSSLEEKIPKRRGKLDTVNTTITTITKPSGPKRYVKFEGPGKENINPSTKNSEKDIIIEEVHGSGFRAKPLRKPVSTTRATRGRSKPIQQDGIIKSSNCLAMKKLDNIDDTSSKTLATENSDDELTFALNKTTPHSPLKACPIRPTTNVFNASEESNIHSSTIAKILEPKNSKTHDEMKGVITSPARRPPQTPLRLETGANTQSLGTVSSVLRSSKPTKMFIPTINSEIPINSNTASLLQSPARRFPQYQDKLVSDDEYKSNPLPAIVDQHESNSDDFQAPCRAVTPKSARIPKHRKTRSEIKSSNIGPELVSHLENPKDSNHNLDDELIISEPNPIFSGRMSCIVPRDIDPTFAAESVTQETKSVMDAPQQEFTKTIQILENLTNSSNDEVNNNTPSSFSPYGNKYNPFMLRRDVGCTSEDSDSEDELSSNPAFSRNVFVAPSPYPRFGGITPRSNFTGQIKRNEGIGFTPLAQKLNHWMTTSPGKKQNAKVEFSETLTTIWDNEPKWADASIEYQDDTVPSLQSISDDEVKFSNQKMVQLTPTPMEIDSVQDKKQFELEETEIDEEDLELALEANEMSLLEPSQINTPDDMFFSEKPPQGTVDHRIMTGSQMKDGNILGQEKNLTPQINEISSYEVNNIESQDLSDMVIDPRLLALPPQTVNTSFMTPKRTYTERVYHTVCKVPLKPAASDTPEKPIVTRSASASRMVSTCSTTFRNQTGKVYNSSGEKLTQESVLITPNKQVIDWSSLGTPARTPRPDLNRSLLKGAVVYVDVYTTEGADASVIFIELLTQMGARCIKSWSWNGNIEESKIGITHVIYKDGGKRTLEKIRESDGVVLCVGVAWVLDCERENKWLDETPYFVDIDVFPRGGGRRRKSMEPRALANMNGTLIPCPNTARPSQRRCFSGDDSNRTINEGEETPMTSKSHRRDSVQWLRTKVPEEGETPKLEDKNKDENSNFISFLPPFTPSGVVNEKKFYDQNYSSNKFPSDFDGSIASREKYGGSPMNYEEDDEEPYFLQKEKLQQKTAPVKRRFYDAELHQDTGNSNSNIYSSNNDNSNRFGGVCNNNSSSSTTIPTASMNIAGTAPETYDYGFMMRLKAARRKSLQWAPKIGSPLARAF</sequence>
<protein>
    <recommendedName>
        <fullName evidence="2">BRCT domain-containing protein</fullName>
    </recommendedName>
</protein>
<evidence type="ECO:0000256" key="1">
    <source>
        <dbReference type="SAM" id="MobiDB-lite"/>
    </source>
</evidence>
<dbReference type="InterPro" id="IPR022047">
    <property type="entry name" value="Microcephalin-like"/>
</dbReference>
<feature type="region of interest" description="Disordered" evidence="1">
    <location>
        <begin position="170"/>
        <end position="193"/>
    </location>
</feature>
<dbReference type="InterPro" id="IPR001357">
    <property type="entry name" value="BRCT_dom"/>
</dbReference>
<dbReference type="InterPro" id="IPR036420">
    <property type="entry name" value="BRCT_dom_sf"/>
</dbReference>
<dbReference type="AlphaFoldDB" id="A0A2S4Q1F7"/>
<feature type="region of interest" description="Disordered" evidence="1">
    <location>
        <begin position="326"/>
        <end position="354"/>
    </location>
</feature>
<organism evidence="3 4">
    <name type="scientific">Erysiphe pulchra</name>
    <dbReference type="NCBI Taxonomy" id="225359"/>
    <lineage>
        <taxon>Eukaryota</taxon>
        <taxon>Fungi</taxon>
        <taxon>Dikarya</taxon>
        <taxon>Ascomycota</taxon>
        <taxon>Pezizomycotina</taxon>
        <taxon>Leotiomycetes</taxon>
        <taxon>Erysiphales</taxon>
        <taxon>Erysiphaceae</taxon>
        <taxon>Erysiphe</taxon>
    </lineage>
</organism>
<dbReference type="EMBL" id="PEDP01000030">
    <property type="protein sequence ID" value="POS88112.1"/>
    <property type="molecule type" value="Genomic_DNA"/>
</dbReference>
<feature type="region of interest" description="Disordered" evidence="1">
    <location>
        <begin position="87"/>
        <end position="122"/>
    </location>
</feature>
<dbReference type="PANTHER" id="PTHR14625:SF3">
    <property type="entry name" value="MICROCEPHALIN"/>
    <property type="match status" value="1"/>
</dbReference>
<name>A0A2S4Q1F7_9PEZI</name>